<comment type="caution">
    <text evidence="3">The sequence shown here is derived from an EMBL/GenBank/DDBJ whole genome shotgun (WGS) entry which is preliminary data.</text>
</comment>
<feature type="domain" description="Peptidoglycan binding-like" evidence="2">
    <location>
        <begin position="1"/>
        <end position="40"/>
    </location>
</feature>
<feature type="non-terminal residue" evidence="3">
    <location>
        <position position="1"/>
    </location>
</feature>
<evidence type="ECO:0000256" key="1">
    <source>
        <dbReference type="SAM" id="MobiDB-lite"/>
    </source>
</evidence>
<feature type="compositionally biased region" description="Polar residues" evidence="1">
    <location>
        <begin position="71"/>
        <end position="87"/>
    </location>
</feature>
<dbReference type="Proteomes" id="UP000231183">
    <property type="component" value="Unassembled WGS sequence"/>
</dbReference>
<dbReference type="AlphaFoldDB" id="A0A2M6W5D4"/>
<name>A0A2M6W5D4_9BACT</name>
<feature type="non-terminal residue" evidence="3">
    <location>
        <position position="124"/>
    </location>
</feature>
<proteinExistence type="predicted"/>
<evidence type="ECO:0000259" key="2">
    <source>
        <dbReference type="Pfam" id="PF01471"/>
    </source>
</evidence>
<evidence type="ECO:0000313" key="4">
    <source>
        <dbReference type="Proteomes" id="UP000231183"/>
    </source>
</evidence>
<dbReference type="Gene3D" id="1.10.101.10">
    <property type="entry name" value="PGBD-like superfamily/PGBD"/>
    <property type="match status" value="1"/>
</dbReference>
<dbReference type="Pfam" id="PF01471">
    <property type="entry name" value="PG_binding_1"/>
    <property type="match status" value="1"/>
</dbReference>
<gene>
    <name evidence="3" type="ORF">COU31_00230</name>
</gene>
<dbReference type="InterPro" id="IPR036366">
    <property type="entry name" value="PGBDSf"/>
</dbReference>
<reference evidence="4" key="1">
    <citation type="submission" date="2017-09" db="EMBL/GenBank/DDBJ databases">
        <title>Depth-based differentiation of microbial function through sediment-hosted aquifers and enrichment of novel symbionts in the deep terrestrial subsurface.</title>
        <authorList>
            <person name="Probst A.J."/>
            <person name="Ladd B."/>
            <person name="Jarett J.K."/>
            <person name="Geller-Mcgrath D.E."/>
            <person name="Sieber C.M.K."/>
            <person name="Emerson J.B."/>
            <person name="Anantharaman K."/>
            <person name="Thomas B.C."/>
            <person name="Malmstrom R."/>
            <person name="Stieglmeier M."/>
            <person name="Klingl A."/>
            <person name="Woyke T."/>
            <person name="Ryan C.M."/>
            <person name="Banfield J.F."/>
        </authorList>
    </citation>
    <scope>NUCLEOTIDE SEQUENCE [LARGE SCALE GENOMIC DNA]</scope>
</reference>
<dbReference type="InterPro" id="IPR036365">
    <property type="entry name" value="PGBD-like_sf"/>
</dbReference>
<protein>
    <recommendedName>
        <fullName evidence="2">Peptidoglycan binding-like domain-containing protein</fullName>
    </recommendedName>
</protein>
<feature type="region of interest" description="Disordered" evidence="1">
    <location>
        <begin position="71"/>
        <end position="91"/>
    </location>
</feature>
<dbReference type="InterPro" id="IPR002477">
    <property type="entry name" value="Peptidoglycan-bd-like"/>
</dbReference>
<accession>A0A2M6W5D4</accession>
<sequence>EEVKQLQIKLKELGYFDYPEATGFFGDITKRALIKFQQANIDKLGSTPGWMGPGTMNLLNSLNLSDAVQTTQPSALAPNNTTGQSAPPANASHKPLYIFTNYLYLGDQGEEVKQLQIKLKELGY</sequence>
<organism evidence="3 4">
    <name type="scientific">Candidatus Magasanikbacteria bacterium CG10_big_fil_rev_8_21_14_0_10_40_10</name>
    <dbReference type="NCBI Taxonomy" id="1974648"/>
    <lineage>
        <taxon>Bacteria</taxon>
        <taxon>Candidatus Magasanikiibacteriota</taxon>
    </lineage>
</organism>
<dbReference type="EMBL" id="PFBX01000003">
    <property type="protein sequence ID" value="PIT87940.1"/>
    <property type="molecule type" value="Genomic_DNA"/>
</dbReference>
<dbReference type="SUPFAM" id="SSF47090">
    <property type="entry name" value="PGBD-like"/>
    <property type="match status" value="1"/>
</dbReference>
<evidence type="ECO:0000313" key="3">
    <source>
        <dbReference type="EMBL" id="PIT87940.1"/>
    </source>
</evidence>